<organism evidence="9 10">
    <name type="scientific">Pseudonocardia asaccharolytica DSM 44247 = NBRC 16224</name>
    <dbReference type="NCBI Taxonomy" id="1123024"/>
    <lineage>
        <taxon>Bacteria</taxon>
        <taxon>Bacillati</taxon>
        <taxon>Actinomycetota</taxon>
        <taxon>Actinomycetes</taxon>
        <taxon>Pseudonocardiales</taxon>
        <taxon>Pseudonocardiaceae</taxon>
        <taxon>Pseudonocardia</taxon>
    </lineage>
</organism>
<dbReference type="InterPro" id="IPR000277">
    <property type="entry name" value="Cys/Met-Metab_PyrdxlP-dep_enz"/>
</dbReference>
<proteinExistence type="inferred from homology"/>
<evidence type="ECO:0000256" key="8">
    <source>
        <dbReference type="RuleBase" id="RU362118"/>
    </source>
</evidence>
<dbReference type="PIRSF" id="PIRSF001434">
    <property type="entry name" value="CGS"/>
    <property type="match status" value="1"/>
</dbReference>
<evidence type="ECO:0000256" key="5">
    <source>
        <dbReference type="ARBA" id="ARBA00060995"/>
    </source>
</evidence>
<dbReference type="GO" id="GO:0030170">
    <property type="term" value="F:pyridoxal phosphate binding"/>
    <property type="evidence" value="ECO:0007669"/>
    <property type="project" value="InterPro"/>
</dbReference>
<dbReference type="NCBIfam" id="TIGR01326">
    <property type="entry name" value="OAH_OAS_sulfhy"/>
    <property type="match status" value="1"/>
</dbReference>
<dbReference type="PANTHER" id="PTHR43797:SF2">
    <property type="entry name" value="HOMOCYSTEINE_CYSTEINE SYNTHASE"/>
    <property type="match status" value="1"/>
</dbReference>
<keyword evidence="10" id="KW-1185">Reference proteome</keyword>
<keyword evidence="4 7" id="KW-0663">Pyridoxal phosphate</keyword>
<dbReference type="GO" id="GO:0003961">
    <property type="term" value="F:O-acetylhomoserine aminocarboxypropyltransferase activity"/>
    <property type="evidence" value="ECO:0007669"/>
    <property type="project" value="TreeGrafter"/>
</dbReference>
<dbReference type="PROSITE" id="PS00868">
    <property type="entry name" value="CYS_MET_METAB_PP"/>
    <property type="match status" value="1"/>
</dbReference>
<dbReference type="GO" id="GO:0071269">
    <property type="term" value="P:L-homocysteine biosynthetic process"/>
    <property type="evidence" value="ECO:0007669"/>
    <property type="project" value="TreeGrafter"/>
</dbReference>
<dbReference type="Proteomes" id="UP000321328">
    <property type="component" value="Unassembled WGS sequence"/>
</dbReference>
<dbReference type="InterPro" id="IPR015421">
    <property type="entry name" value="PyrdxlP-dep_Trfase_major"/>
</dbReference>
<comment type="subunit">
    <text evidence="2">Homotetramer.</text>
</comment>
<dbReference type="InterPro" id="IPR054542">
    <property type="entry name" value="Cys_met_metab_PP"/>
</dbReference>
<dbReference type="GO" id="GO:0019346">
    <property type="term" value="P:transsulfuration"/>
    <property type="evidence" value="ECO:0007669"/>
    <property type="project" value="InterPro"/>
</dbReference>
<evidence type="ECO:0000313" key="10">
    <source>
        <dbReference type="Proteomes" id="UP000321328"/>
    </source>
</evidence>
<evidence type="ECO:0000256" key="7">
    <source>
        <dbReference type="PIRSR" id="PIRSR001434-2"/>
    </source>
</evidence>
<protein>
    <recommendedName>
        <fullName evidence="6">O-succinylhomoserine sulfhydrylase</fullName>
    </recommendedName>
</protein>
<dbReference type="Gene3D" id="3.40.640.10">
    <property type="entry name" value="Type I PLP-dependent aspartate aminotransferase-like (Major domain)"/>
    <property type="match status" value="1"/>
</dbReference>
<dbReference type="InterPro" id="IPR015424">
    <property type="entry name" value="PyrdxlP-dep_Trfase"/>
</dbReference>
<evidence type="ECO:0000313" key="9">
    <source>
        <dbReference type="EMBL" id="GEL20453.1"/>
    </source>
</evidence>
<evidence type="ECO:0000256" key="4">
    <source>
        <dbReference type="ARBA" id="ARBA00022898"/>
    </source>
</evidence>
<reference evidence="9 10" key="1">
    <citation type="submission" date="2019-07" db="EMBL/GenBank/DDBJ databases">
        <title>Whole genome shotgun sequence of Pseudonocardia asaccharolytica NBRC 16224.</title>
        <authorList>
            <person name="Hosoyama A."/>
            <person name="Uohara A."/>
            <person name="Ohji S."/>
            <person name="Ichikawa N."/>
        </authorList>
    </citation>
    <scope>NUCLEOTIDE SEQUENCE [LARGE SCALE GENOMIC DNA]</scope>
    <source>
        <strain evidence="9 10">NBRC 16224</strain>
    </source>
</reference>
<dbReference type="STRING" id="1123024.GCA_000423625_04400"/>
<dbReference type="SUPFAM" id="SSF53383">
    <property type="entry name" value="PLP-dependent transferases"/>
    <property type="match status" value="1"/>
</dbReference>
<dbReference type="GO" id="GO:0004124">
    <property type="term" value="F:cysteine synthase activity"/>
    <property type="evidence" value="ECO:0007669"/>
    <property type="project" value="TreeGrafter"/>
</dbReference>
<evidence type="ECO:0000256" key="3">
    <source>
        <dbReference type="ARBA" id="ARBA00022679"/>
    </source>
</evidence>
<evidence type="ECO:0000256" key="1">
    <source>
        <dbReference type="ARBA" id="ARBA00001933"/>
    </source>
</evidence>
<comment type="caution">
    <text evidence="9">The sequence shown here is derived from an EMBL/GenBank/DDBJ whole genome shotgun (WGS) entry which is preliminary data.</text>
</comment>
<dbReference type="AlphaFoldDB" id="A0A511D7R1"/>
<evidence type="ECO:0000256" key="6">
    <source>
        <dbReference type="ARBA" id="ARBA00071157"/>
    </source>
</evidence>
<gene>
    <name evidence="9" type="ORF">PA7_42900</name>
</gene>
<dbReference type="FunFam" id="3.40.640.10:FF:000035">
    <property type="entry name" value="O-succinylhomoserine sulfhydrylase"/>
    <property type="match status" value="1"/>
</dbReference>
<dbReference type="GO" id="GO:0006535">
    <property type="term" value="P:cysteine biosynthetic process from serine"/>
    <property type="evidence" value="ECO:0007669"/>
    <property type="project" value="TreeGrafter"/>
</dbReference>
<comment type="similarity">
    <text evidence="5">Belongs to the trans-sulfuration enzymes family. MetZ subfamily.</text>
</comment>
<dbReference type="Pfam" id="PF01053">
    <property type="entry name" value="Cys_Met_Meta_PP"/>
    <property type="match status" value="1"/>
</dbReference>
<keyword evidence="3 9" id="KW-0808">Transferase</keyword>
<dbReference type="PANTHER" id="PTHR43797">
    <property type="entry name" value="HOMOCYSTEINE/CYSTEINE SYNTHASE"/>
    <property type="match status" value="1"/>
</dbReference>
<dbReference type="EMBL" id="BJVI01000072">
    <property type="protein sequence ID" value="GEL20453.1"/>
    <property type="molecule type" value="Genomic_DNA"/>
</dbReference>
<dbReference type="GO" id="GO:0005737">
    <property type="term" value="C:cytoplasm"/>
    <property type="evidence" value="ECO:0007669"/>
    <property type="project" value="TreeGrafter"/>
</dbReference>
<name>A0A511D7R1_9PSEU</name>
<evidence type="ECO:0000256" key="2">
    <source>
        <dbReference type="ARBA" id="ARBA00011881"/>
    </source>
</evidence>
<feature type="modified residue" description="N6-(pyridoxal phosphate)lysine" evidence="7">
    <location>
        <position position="209"/>
    </location>
</feature>
<dbReference type="FunFam" id="3.90.1150.10:FF:000033">
    <property type="entry name" value="Cystathionine gamma-synthase"/>
    <property type="match status" value="1"/>
</dbReference>
<dbReference type="InterPro" id="IPR006235">
    <property type="entry name" value="OAc-hSer/O-AcSer_sulfhydrylase"/>
</dbReference>
<accession>A0A511D7R1</accession>
<dbReference type="Gene3D" id="3.90.1150.10">
    <property type="entry name" value="Aspartate Aminotransferase, domain 1"/>
    <property type="match status" value="1"/>
</dbReference>
<dbReference type="CDD" id="cd00614">
    <property type="entry name" value="CGS_like"/>
    <property type="match status" value="1"/>
</dbReference>
<dbReference type="RefSeq" id="WP_084796342.1">
    <property type="nucleotide sequence ID" value="NZ_AUII01000032.1"/>
</dbReference>
<dbReference type="OrthoDB" id="9805790at2"/>
<sequence length="460" mass="50374">MEDRQYGMDTLAVHAGQRPDPVTGSRTVPLYQTGAYVFEDTNHAANLFSLQRFGNVYSRIMNPTTAVFEERVAALEKGIGAVATASGQAGQHLALFTLMEAGDEFVSSRTLYGGSFQQFDVTFRKVGINARFVDASDLQQWKAAVTPNTKAFYAEVMGNPTIDLVDIEPLADLAHEVGVPLIIDNTFASPYLCNPLEWGADIVLHSATKFICGHGTALGGVIVDAGRFPWDNGKFPGMTEPAKGYNNLKFFEYFGDFSWLLKCRAEMLRDYGPMMAPQVAWLMLQGLETLHVRMDRHVQNAQTVAEFLEQHPDVEYVNFPGLKNNPYHDLSKKYLPKGAGSIFTFGIKGGREAGRKFIESVQLFSHLANVGDAKSLVIHPASTTHQQLSDDDLRAAGIGPEMIRVSIGIEDVDDIIWDLDQALAAAQRPGELAAMPRDGNAQNGLGHSIMSKAYGAPFHG</sequence>
<dbReference type="InterPro" id="IPR015422">
    <property type="entry name" value="PyrdxlP-dep_Trfase_small"/>
</dbReference>
<comment type="cofactor">
    <cofactor evidence="1 8">
        <name>pyridoxal 5'-phosphate</name>
        <dbReference type="ChEBI" id="CHEBI:597326"/>
    </cofactor>
</comment>